<comment type="caution">
    <text evidence="3">The sequence shown here is derived from an EMBL/GenBank/DDBJ whole genome shotgun (WGS) entry which is preliminary data.</text>
</comment>
<accession>A0A7Y8Y3I6</accession>
<feature type="domain" description="Type 9 secretion system plug protein N-terminal" evidence="2">
    <location>
        <begin position="30"/>
        <end position="151"/>
    </location>
</feature>
<dbReference type="Pfam" id="PF17116">
    <property type="entry name" value="T9SS_plug_1st"/>
    <property type="match status" value="1"/>
</dbReference>
<protein>
    <submittedName>
        <fullName evidence="3">DUF5103 domain-containing protein</fullName>
    </submittedName>
</protein>
<evidence type="ECO:0000259" key="2">
    <source>
        <dbReference type="Pfam" id="PF17116"/>
    </source>
</evidence>
<dbReference type="AlphaFoldDB" id="A0A7Y8Y3I6"/>
<evidence type="ECO:0000313" key="3">
    <source>
        <dbReference type="EMBL" id="NYA71707.1"/>
    </source>
</evidence>
<evidence type="ECO:0000313" key="4">
    <source>
        <dbReference type="Proteomes" id="UP000535020"/>
    </source>
</evidence>
<dbReference type="InterPro" id="IPR031345">
    <property type="entry name" value="T9SS_Plug_N"/>
</dbReference>
<sequence>MTKFLSAAFLLLFASVSAQVQTEIQAPYNIRTIMFNQSSGQNTIPIFLLNDSFTLQFDDLYGNEANYYYQIVHCDYDWQPSNLVKSEYLSGFDDLRIQTYTNSFNTLQIYSHYMVSFPNRQTQLRLSGNYMLKILNEDRDVVFSRKFILYEDLVSVPLQVKRARTIDMMPHMHNMDFSIKSQAIVFQNPLKNVKVMLMQNGRFDNAIINVKPQYTIGNDLIYKYDKETQFYGGNEFLYFENKDVRAAAYNVAKIDSNGSLYNAYLFPSEARTDKAYTYYPDQNGNFIPMVVNRDNPAVEADYVWVYFSLSAPSYFGKNDIYVNGMFNNFQHTPEFKLEYDEASKLYKKAILIKQGFTNFQYEIADKNGKIDSANAIDGNFWQTESNYFVMVYYRENNSRYDRVIGKGAASSTDITN</sequence>
<reference evidence="3 4" key="1">
    <citation type="submission" date="2020-07" db="EMBL/GenBank/DDBJ databases">
        <authorList>
            <person name="Sun Q."/>
        </authorList>
    </citation>
    <scope>NUCLEOTIDE SEQUENCE [LARGE SCALE GENOMIC DNA]</scope>
    <source>
        <strain evidence="3 4">MAH-1</strain>
    </source>
</reference>
<dbReference type="EMBL" id="JACBJI010000005">
    <property type="protein sequence ID" value="NYA71707.1"/>
    <property type="molecule type" value="Genomic_DNA"/>
</dbReference>
<keyword evidence="1" id="KW-0732">Signal</keyword>
<evidence type="ECO:0000256" key="1">
    <source>
        <dbReference type="SAM" id="SignalP"/>
    </source>
</evidence>
<proteinExistence type="predicted"/>
<name>A0A7Y8Y3I6_9FLAO</name>
<organism evidence="3 4">
    <name type="scientific">Flavobacterium agri</name>
    <dbReference type="NCBI Taxonomy" id="2743471"/>
    <lineage>
        <taxon>Bacteria</taxon>
        <taxon>Pseudomonadati</taxon>
        <taxon>Bacteroidota</taxon>
        <taxon>Flavobacteriia</taxon>
        <taxon>Flavobacteriales</taxon>
        <taxon>Flavobacteriaceae</taxon>
        <taxon>Flavobacterium</taxon>
    </lineage>
</organism>
<feature type="chain" id="PRO_5030763167" evidence="1">
    <location>
        <begin position="21"/>
        <end position="416"/>
    </location>
</feature>
<dbReference type="RefSeq" id="WP_176006519.1">
    <property type="nucleotide sequence ID" value="NZ_JABWMI010000014.1"/>
</dbReference>
<feature type="signal peptide" evidence="1">
    <location>
        <begin position="1"/>
        <end position="20"/>
    </location>
</feature>
<gene>
    <name evidence="3" type="ORF">HZF10_12300</name>
</gene>
<dbReference type="Proteomes" id="UP000535020">
    <property type="component" value="Unassembled WGS sequence"/>
</dbReference>
<keyword evidence="4" id="KW-1185">Reference proteome</keyword>